<organism evidence="2 3">
    <name type="scientific">Streptomyces ardesiacus</name>
    <dbReference type="NCBI Taxonomy" id="285564"/>
    <lineage>
        <taxon>Bacteria</taxon>
        <taxon>Bacillati</taxon>
        <taxon>Actinomycetota</taxon>
        <taxon>Actinomycetes</taxon>
        <taxon>Kitasatosporales</taxon>
        <taxon>Streptomycetaceae</taxon>
        <taxon>Streptomyces</taxon>
    </lineage>
</organism>
<sequence>MAVSALTGCTTVGGRAADGPPGAGARSSAPRPDGPAEPRVVQAPAREALEMIGPSPTPEGAGGKPHPARTPATPSTPHPPPAAGPGRQPARPPAPGPTRAPAAPRPGAPGVPGTSGQGTGGKADVCSLGKQYGGWRPGSPEARICEQAYGR</sequence>
<dbReference type="EMBL" id="JBIVPC010000017">
    <property type="protein sequence ID" value="MFJ6040250.1"/>
    <property type="molecule type" value="Genomic_DNA"/>
</dbReference>
<name>A0ABW8HHQ4_9ACTN</name>
<gene>
    <name evidence="2" type="ORF">ACIQFM_28800</name>
</gene>
<evidence type="ECO:0000313" key="3">
    <source>
        <dbReference type="Proteomes" id="UP001617907"/>
    </source>
</evidence>
<feature type="compositionally biased region" description="Pro residues" evidence="1">
    <location>
        <begin position="90"/>
        <end position="109"/>
    </location>
</feature>
<dbReference type="Proteomes" id="UP001617907">
    <property type="component" value="Unassembled WGS sequence"/>
</dbReference>
<keyword evidence="3" id="KW-1185">Reference proteome</keyword>
<evidence type="ECO:0000313" key="2">
    <source>
        <dbReference type="EMBL" id="MFJ6040250.1"/>
    </source>
</evidence>
<proteinExistence type="predicted"/>
<dbReference type="RefSeq" id="WP_308285950.1">
    <property type="nucleotide sequence ID" value="NZ_JAMHJP010000001.1"/>
</dbReference>
<accession>A0ABW8HHQ4</accession>
<protein>
    <recommendedName>
        <fullName evidence="4">Lipoprotein</fullName>
    </recommendedName>
</protein>
<evidence type="ECO:0000256" key="1">
    <source>
        <dbReference type="SAM" id="MobiDB-lite"/>
    </source>
</evidence>
<feature type="region of interest" description="Disordered" evidence="1">
    <location>
        <begin position="1"/>
        <end position="151"/>
    </location>
</feature>
<feature type="compositionally biased region" description="Pro residues" evidence="1">
    <location>
        <begin position="74"/>
        <end position="83"/>
    </location>
</feature>
<feature type="compositionally biased region" description="Low complexity" evidence="1">
    <location>
        <begin position="13"/>
        <end position="31"/>
    </location>
</feature>
<reference evidence="2 3" key="1">
    <citation type="submission" date="2024-10" db="EMBL/GenBank/DDBJ databases">
        <title>The Natural Products Discovery Center: Release of the First 8490 Sequenced Strains for Exploring Actinobacteria Biosynthetic Diversity.</title>
        <authorList>
            <person name="Kalkreuter E."/>
            <person name="Kautsar S.A."/>
            <person name="Yang D."/>
            <person name="Bader C.D."/>
            <person name="Teijaro C.N."/>
            <person name="Fluegel L."/>
            <person name="Davis C.M."/>
            <person name="Simpson J.R."/>
            <person name="Lauterbach L."/>
            <person name="Steele A.D."/>
            <person name="Gui C."/>
            <person name="Meng S."/>
            <person name="Li G."/>
            <person name="Viehrig K."/>
            <person name="Ye F."/>
            <person name="Su P."/>
            <person name="Kiefer A.F."/>
            <person name="Nichols A."/>
            <person name="Cepeda A.J."/>
            <person name="Yan W."/>
            <person name="Fan B."/>
            <person name="Jiang Y."/>
            <person name="Adhikari A."/>
            <person name="Zheng C.-J."/>
            <person name="Schuster L."/>
            <person name="Cowan T.M."/>
            <person name="Smanski M.J."/>
            <person name="Chevrette M.G."/>
            <person name="De Carvalho L.P.S."/>
            <person name="Shen B."/>
        </authorList>
    </citation>
    <scope>NUCLEOTIDE SEQUENCE [LARGE SCALE GENOMIC DNA]</scope>
    <source>
        <strain evidence="2 3">NPDC093086</strain>
    </source>
</reference>
<comment type="caution">
    <text evidence="2">The sequence shown here is derived from an EMBL/GenBank/DDBJ whole genome shotgun (WGS) entry which is preliminary data.</text>
</comment>
<evidence type="ECO:0008006" key="4">
    <source>
        <dbReference type="Google" id="ProtNLM"/>
    </source>
</evidence>